<comment type="caution">
    <text evidence="2">The sequence shown here is derived from an EMBL/GenBank/DDBJ whole genome shotgun (WGS) entry which is preliminary data.</text>
</comment>
<evidence type="ECO:0000313" key="2">
    <source>
        <dbReference type="EMBL" id="ORY00537.1"/>
    </source>
</evidence>
<keyword evidence="3" id="KW-1185">Reference proteome</keyword>
<protein>
    <submittedName>
        <fullName evidence="2">Uncharacterized protein</fullName>
    </submittedName>
</protein>
<sequence length="351" mass="39422">MEELTAAWDTLRNASEEDLRQYLEKNHLEATETIKRLKSLTPCSSPDGVVSKLLARRNEITEFFRQPVEDAVGPLPWTQGDYRLHDIQRNGDPDTSLPAEFRRALAEWSLAEDYVQNCPTILDDLIKKKSFNKSRTTQSISQFLRGNGIRRKNERALRRAINQGLKYITMHRYLSGSAKNTSYATGLLAFSRGPTTNSSFEMLVMDLSSGDLESLRASVTEEWLRKARDLYKSQDPRLAPKRKRSDSTNSQCPTLPPASRISSASPFEVRPAQDAHTMLQYPTPLLQYNETHTQPFPKATSSRPTMTQNQRENEGFLSQVAHTATAGSLATVPTQSLHGSENLGIGIPNRA</sequence>
<dbReference type="Proteomes" id="UP000193144">
    <property type="component" value="Unassembled WGS sequence"/>
</dbReference>
<accession>A0A1Y1YS25</accession>
<name>A0A1Y1YS25_9PLEO</name>
<dbReference type="EMBL" id="MCFA01000182">
    <property type="protein sequence ID" value="ORY00537.1"/>
    <property type="molecule type" value="Genomic_DNA"/>
</dbReference>
<evidence type="ECO:0000313" key="3">
    <source>
        <dbReference type="Proteomes" id="UP000193144"/>
    </source>
</evidence>
<dbReference type="AlphaFoldDB" id="A0A1Y1YS25"/>
<evidence type="ECO:0000256" key="1">
    <source>
        <dbReference type="SAM" id="MobiDB-lite"/>
    </source>
</evidence>
<proteinExistence type="predicted"/>
<gene>
    <name evidence="2" type="ORF">BCR34DRAFT_592529</name>
</gene>
<dbReference type="OrthoDB" id="3790570at2759"/>
<organism evidence="2 3">
    <name type="scientific">Clohesyomyces aquaticus</name>
    <dbReference type="NCBI Taxonomy" id="1231657"/>
    <lineage>
        <taxon>Eukaryota</taxon>
        <taxon>Fungi</taxon>
        <taxon>Dikarya</taxon>
        <taxon>Ascomycota</taxon>
        <taxon>Pezizomycotina</taxon>
        <taxon>Dothideomycetes</taxon>
        <taxon>Pleosporomycetidae</taxon>
        <taxon>Pleosporales</taxon>
        <taxon>Lindgomycetaceae</taxon>
        <taxon>Clohesyomyces</taxon>
    </lineage>
</organism>
<feature type="region of interest" description="Disordered" evidence="1">
    <location>
        <begin position="234"/>
        <end position="268"/>
    </location>
</feature>
<reference evidence="2 3" key="1">
    <citation type="submission" date="2016-07" db="EMBL/GenBank/DDBJ databases">
        <title>Pervasive Adenine N6-methylation of Active Genes in Fungi.</title>
        <authorList>
            <consortium name="DOE Joint Genome Institute"/>
            <person name="Mondo S.J."/>
            <person name="Dannebaum R.O."/>
            <person name="Kuo R.C."/>
            <person name="Labutti K."/>
            <person name="Haridas S."/>
            <person name="Kuo A."/>
            <person name="Salamov A."/>
            <person name="Ahrendt S.R."/>
            <person name="Lipzen A."/>
            <person name="Sullivan W."/>
            <person name="Andreopoulos W.B."/>
            <person name="Clum A."/>
            <person name="Lindquist E."/>
            <person name="Daum C."/>
            <person name="Ramamoorthy G.K."/>
            <person name="Gryganskyi A."/>
            <person name="Culley D."/>
            <person name="Magnuson J.K."/>
            <person name="James T.Y."/>
            <person name="O'Malley M.A."/>
            <person name="Stajich J.E."/>
            <person name="Spatafora J.W."/>
            <person name="Visel A."/>
            <person name="Grigoriev I.V."/>
        </authorList>
    </citation>
    <scope>NUCLEOTIDE SEQUENCE [LARGE SCALE GENOMIC DNA]</scope>
    <source>
        <strain evidence="2 3">CBS 115471</strain>
    </source>
</reference>